<protein>
    <submittedName>
        <fullName evidence="1">Uncharacterized protein</fullName>
    </submittedName>
</protein>
<dbReference type="EMBL" id="LAZR01009736">
    <property type="protein sequence ID" value="KKM70868.1"/>
    <property type="molecule type" value="Genomic_DNA"/>
</dbReference>
<name>A0A0F9JML2_9ZZZZ</name>
<organism evidence="1">
    <name type="scientific">marine sediment metagenome</name>
    <dbReference type="NCBI Taxonomy" id="412755"/>
    <lineage>
        <taxon>unclassified sequences</taxon>
        <taxon>metagenomes</taxon>
        <taxon>ecological metagenomes</taxon>
    </lineage>
</organism>
<dbReference type="AlphaFoldDB" id="A0A0F9JML2"/>
<gene>
    <name evidence="1" type="ORF">LCGC14_1436440</name>
</gene>
<proteinExistence type="predicted"/>
<accession>A0A0F9JML2</accession>
<evidence type="ECO:0000313" key="1">
    <source>
        <dbReference type="EMBL" id="KKM70868.1"/>
    </source>
</evidence>
<comment type="caution">
    <text evidence="1">The sequence shown here is derived from an EMBL/GenBank/DDBJ whole genome shotgun (WGS) entry which is preliminary data.</text>
</comment>
<sequence>MTRFWRIRVGNEDVVRSCINDGCIAVGWGEIDDLCNRDDIWLKNEIRDWYTSPQSLGNAIRQIRDFCDSNIDDEIILYNSGSICAVGKVKGPYYHKESLEYRGWGDYISNDIGFYNKKKVDWDIVFDPYLRVRYLDLPRRIINKLNTMPTILEVFADEWIDIQSVIL</sequence>
<reference evidence="1" key="1">
    <citation type="journal article" date="2015" name="Nature">
        <title>Complex archaea that bridge the gap between prokaryotes and eukaryotes.</title>
        <authorList>
            <person name="Spang A."/>
            <person name="Saw J.H."/>
            <person name="Jorgensen S.L."/>
            <person name="Zaremba-Niedzwiedzka K."/>
            <person name="Martijn J."/>
            <person name="Lind A.E."/>
            <person name="van Eijk R."/>
            <person name="Schleper C."/>
            <person name="Guy L."/>
            <person name="Ettema T.J."/>
        </authorList>
    </citation>
    <scope>NUCLEOTIDE SEQUENCE</scope>
</reference>